<evidence type="ECO:0000259" key="1">
    <source>
        <dbReference type="Pfam" id="PF13579"/>
    </source>
</evidence>
<reference evidence="2 3" key="2">
    <citation type="journal article" date="2019" name="Int. J. Syst. Evol. Microbiol.">
        <title>Description and complete genome sequence of Bradyrhizobium amphicarpaeae sp. nov., harbouring photosystem and nitrogen-fixation genes.</title>
        <authorList>
            <person name="Bromfield E.S.P."/>
            <person name="Cloutier S."/>
            <person name="Nguyen H.D.T."/>
        </authorList>
    </citation>
    <scope>NUCLEOTIDE SEQUENCE [LARGE SCALE GENOMIC DNA]</scope>
    <source>
        <strain evidence="2 3">39S1MB</strain>
    </source>
</reference>
<evidence type="ECO:0000313" key="2">
    <source>
        <dbReference type="EMBL" id="AWL99654.1"/>
    </source>
</evidence>
<name>A0A2U8PQ86_9BRAD</name>
<dbReference type="Proteomes" id="UP000215884">
    <property type="component" value="Chromosome"/>
</dbReference>
<dbReference type="SUPFAM" id="SSF53756">
    <property type="entry name" value="UDP-Glycosyltransferase/glycogen phosphorylase"/>
    <property type="match status" value="1"/>
</dbReference>
<keyword evidence="2" id="KW-0808">Transferase</keyword>
<dbReference type="Gene3D" id="3.40.50.2000">
    <property type="entry name" value="Glycogen Phosphorylase B"/>
    <property type="match status" value="2"/>
</dbReference>
<dbReference type="Pfam" id="PF13579">
    <property type="entry name" value="Glyco_trans_4_4"/>
    <property type="match status" value="1"/>
</dbReference>
<feature type="domain" description="Glycosyltransferase subfamily 4-like N-terminal" evidence="1">
    <location>
        <begin position="29"/>
        <end position="143"/>
    </location>
</feature>
<dbReference type="PANTHER" id="PTHR12526:SF631">
    <property type="entry name" value="BLL6306 PROTEIN"/>
    <property type="match status" value="1"/>
</dbReference>
<gene>
    <name evidence="2" type="ORF">CIT40_06160</name>
</gene>
<dbReference type="CDD" id="cd03801">
    <property type="entry name" value="GT4_PimA-like"/>
    <property type="match status" value="1"/>
</dbReference>
<accession>A0A2U8PQ86</accession>
<dbReference type="Pfam" id="PF13692">
    <property type="entry name" value="Glyco_trans_1_4"/>
    <property type="match status" value="1"/>
</dbReference>
<dbReference type="PANTHER" id="PTHR12526">
    <property type="entry name" value="GLYCOSYLTRANSFERASE"/>
    <property type="match status" value="1"/>
</dbReference>
<protein>
    <submittedName>
        <fullName evidence="2">Glycosyltransferase family 1 protein</fullName>
    </submittedName>
</protein>
<reference evidence="2 3" key="1">
    <citation type="journal article" date="2017" name="Syst. Appl. Microbiol.">
        <title>Soybeans inoculated with root zone soils of Canadian native legumes harbour diverse and novel Bradyrhizobium spp. that possess agricultural potential.</title>
        <authorList>
            <person name="Bromfield E.S.P."/>
            <person name="Cloutier S."/>
            <person name="Tambong J.T."/>
            <person name="Tran Thi T.V."/>
        </authorList>
    </citation>
    <scope>NUCLEOTIDE SEQUENCE [LARGE SCALE GENOMIC DNA]</scope>
    <source>
        <strain evidence="2 3">39S1MB</strain>
    </source>
</reference>
<proteinExistence type="predicted"/>
<sequence length="338" mass="36993">MDALRSELDTVSLRGMRVLFGTTRGRGPLWIAPLHLGAFLSRMIGLRLMKRCDLVHVNVASSGSTARKLAVMLVARALGIPYAVHLHGALYEQFYASLSPSRQRLIKRVFRNAARVIVLGEIWRTFAVETLSVLPERVAVLPNAVPTPVRVRVPDPHGVTRLLFLGRLGERKGSRILIQALSRLNDKAGWRAVLAGDGEIEETRRAVARTGIEWRVEVPGWLDPDETATRIAASDVLVLPSFAENLPMSVIEGMAAGLAIVATPVGATPDIVKHGETGLLVPPGDVEALTVALAQLIDDSALRERLSEASVRLHREHLEIGAYARRLISLWRETATCH</sequence>
<dbReference type="EMBL" id="CP029426">
    <property type="protein sequence ID" value="AWL99654.1"/>
    <property type="molecule type" value="Genomic_DNA"/>
</dbReference>
<dbReference type="KEGG" id="brq:CIT40_06160"/>
<keyword evidence="3" id="KW-1185">Reference proteome</keyword>
<dbReference type="GO" id="GO:0016757">
    <property type="term" value="F:glycosyltransferase activity"/>
    <property type="evidence" value="ECO:0007669"/>
    <property type="project" value="UniProtKB-ARBA"/>
</dbReference>
<organism evidence="2 3">
    <name type="scientific">Bradyrhizobium amphicarpaeae</name>
    <dbReference type="NCBI Taxonomy" id="1404768"/>
    <lineage>
        <taxon>Bacteria</taxon>
        <taxon>Pseudomonadati</taxon>
        <taxon>Pseudomonadota</taxon>
        <taxon>Alphaproteobacteria</taxon>
        <taxon>Hyphomicrobiales</taxon>
        <taxon>Nitrobacteraceae</taxon>
        <taxon>Bradyrhizobium</taxon>
    </lineage>
</organism>
<dbReference type="InterPro" id="IPR028098">
    <property type="entry name" value="Glyco_trans_4-like_N"/>
</dbReference>
<dbReference type="AlphaFoldDB" id="A0A2U8PQ86"/>
<evidence type="ECO:0000313" key="3">
    <source>
        <dbReference type="Proteomes" id="UP000215884"/>
    </source>
</evidence>